<name>A0AAD6XQ78_9AGAR</name>
<sequence length="400" mass="41513">MSLSQVSDLSLTKSESSALLPRTSTTLLCDATPALPCTQLASTLMSLLCLSGTDVARVTSDFSPEVLQTLMGRVFSVLTSGGNAERPAAYTPHRIVLPTQNHTALFMPARIAQPITLRGTSVKVVCVPTSPTDLRGLPASTLVLDEDTGAVKAILNAANLTALRNAAGSLLSTNLVGPREPSSLVAFGAGAQIKEHLLLHLRAFPSIQTCTIVNRTINDRASQLATLVRTRFPAVRVTCIANDATAPSAHPALKDAVLSANLVICATSSTVPLFPSAWVADGTHVVLVGSFKPTMHEVDSALVRRAVAAHRLVVDSRAACLAEAGELIAAGVAGSEVVEIGALVAFDAAGELRLPPGPPASTRPVTIFKSVGVGLQDVAIACAVVQKAEAMGIGRYVDWA</sequence>
<dbReference type="Proteomes" id="UP001222325">
    <property type="component" value="Unassembled WGS sequence"/>
</dbReference>
<dbReference type="EMBL" id="JARJCN010000031">
    <property type="protein sequence ID" value="KAJ7086431.1"/>
    <property type="molecule type" value="Genomic_DNA"/>
</dbReference>
<proteinExistence type="inferred from homology"/>
<reference evidence="2" key="1">
    <citation type="submission" date="2023-03" db="EMBL/GenBank/DDBJ databases">
        <title>Massive genome expansion in bonnet fungi (Mycena s.s.) driven by repeated elements and novel gene families across ecological guilds.</title>
        <authorList>
            <consortium name="Lawrence Berkeley National Laboratory"/>
            <person name="Harder C.B."/>
            <person name="Miyauchi S."/>
            <person name="Viragh M."/>
            <person name="Kuo A."/>
            <person name="Thoen E."/>
            <person name="Andreopoulos B."/>
            <person name="Lu D."/>
            <person name="Skrede I."/>
            <person name="Drula E."/>
            <person name="Henrissat B."/>
            <person name="Morin E."/>
            <person name="Kohler A."/>
            <person name="Barry K."/>
            <person name="LaButti K."/>
            <person name="Morin E."/>
            <person name="Salamov A."/>
            <person name="Lipzen A."/>
            <person name="Mereny Z."/>
            <person name="Hegedus B."/>
            <person name="Baldrian P."/>
            <person name="Stursova M."/>
            <person name="Weitz H."/>
            <person name="Taylor A."/>
            <person name="Grigoriev I.V."/>
            <person name="Nagy L.G."/>
            <person name="Martin F."/>
            <person name="Kauserud H."/>
        </authorList>
    </citation>
    <scope>NUCLEOTIDE SEQUENCE</scope>
    <source>
        <strain evidence="2">CBHHK173m</strain>
    </source>
</reference>
<accession>A0AAD6XQ78</accession>
<dbReference type="PANTHER" id="PTHR13812:SF19">
    <property type="entry name" value="KETIMINE REDUCTASE MU-CRYSTALLIN"/>
    <property type="match status" value="1"/>
</dbReference>
<dbReference type="GO" id="GO:0005737">
    <property type="term" value="C:cytoplasm"/>
    <property type="evidence" value="ECO:0007669"/>
    <property type="project" value="TreeGrafter"/>
</dbReference>
<dbReference type="PIRSF" id="PIRSF001439">
    <property type="entry name" value="CryM"/>
    <property type="match status" value="1"/>
</dbReference>
<evidence type="ECO:0008006" key="4">
    <source>
        <dbReference type="Google" id="ProtNLM"/>
    </source>
</evidence>
<dbReference type="SUPFAM" id="SSF51735">
    <property type="entry name" value="NAD(P)-binding Rossmann-fold domains"/>
    <property type="match status" value="1"/>
</dbReference>
<dbReference type="InterPro" id="IPR023401">
    <property type="entry name" value="ODC_N"/>
</dbReference>
<dbReference type="Pfam" id="PF02423">
    <property type="entry name" value="OCD_Mu_crystall"/>
    <property type="match status" value="1"/>
</dbReference>
<dbReference type="PANTHER" id="PTHR13812">
    <property type="entry name" value="KETIMINE REDUCTASE MU-CRYSTALLIN"/>
    <property type="match status" value="1"/>
</dbReference>
<comment type="similarity">
    <text evidence="1">Belongs to the ornithine cyclodeaminase/mu-crystallin family.</text>
</comment>
<keyword evidence="3" id="KW-1185">Reference proteome</keyword>
<dbReference type="Gene3D" id="3.30.1780.10">
    <property type="entry name" value="ornithine cyclodeaminase, domain 1"/>
    <property type="match status" value="1"/>
</dbReference>
<evidence type="ECO:0000313" key="2">
    <source>
        <dbReference type="EMBL" id="KAJ7086431.1"/>
    </source>
</evidence>
<dbReference type="InterPro" id="IPR003462">
    <property type="entry name" value="ODC_Mu_crystall"/>
</dbReference>
<gene>
    <name evidence="2" type="ORF">B0H15DRAFT_349567</name>
</gene>
<dbReference type="AlphaFoldDB" id="A0AAD6XQ78"/>
<comment type="caution">
    <text evidence="2">The sequence shown here is derived from an EMBL/GenBank/DDBJ whole genome shotgun (WGS) entry which is preliminary data.</text>
</comment>
<organism evidence="2 3">
    <name type="scientific">Mycena belliarum</name>
    <dbReference type="NCBI Taxonomy" id="1033014"/>
    <lineage>
        <taxon>Eukaryota</taxon>
        <taxon>Fungi</taxon>
        <taxon>Dikarya</taxon>
        <taxon>Basidiomycota</taxon>
        <taxon>Agaricomycotina</taxon>
        <taxon>Agaricomycetes</taxon>
        <taxon>Agaricomycetidae</taxon>
        <taxon>Agaricales</taxon>
        <taxon>Marasmiineae</taxon>
        <taxon>Mycenaceae</taxon>
        <taxon>Mycena</taxon>
    </lineage>
</organism>
<protein>
    <recommendedName>
        <fullName evidence="4">NAD(P)-binding protein</fullName>
    </recommendedName>
</protein>
<dbReference type="Gene3D" id="3.40.50.720">
    <property type="entry name" value="NAD(P)-binding Rossmann-like Domain"/>
    <property type="match status" value="1"/>
</dbReference>
<evidence type="ECO:0000256" key="1">
    <source>
        <dbReference type="ARBA" id="ARBA00008903"/>
    </source>
</evidence>
<dbReference type="InterPro" id="IPR036291">
    <property type="entry name" value="NAD(P)-bd_dom_sf"/>
</dbReference>
<evidence type="ECO:0000313" key="3">
    <source>
        <dbReference type="Proteomes" id="UP001222325"/>
    </source>
</evidence>